<dbReference type="RefSeq" id="WP_413781585.1">
    <property type="nucleotide sequence ID" value="NZ_JAUOZS010000001.1"/>
</dbReference>
<dbReference type="GO" id="GO:0016787">
    <property type="term" value="F:hydrolase activity"/>
    <property type="evidence" value="ECO:0007669"/>
    <property type="project" value="UniProtKB-KW"/>
</dbReference>
<feature type="domain" description="CN hydrolase" evidence="2">
    <location>
        <begin position="1"/>
        <end position="238"/>
    </location>
</feature>
<dbReference type="CDD" id="cd07583">
    <property type="entry name" value="nitrilase_5"/>
    <property type="match status" value="1"/>
</dbReference>
<dbReference type="InterPro" id="IPR036526">
    <property type="entry name" value="C-N_Hydrolase_sf"/>
</dbReference>
<dbReference type="SUPFAM" id="SSF56317">
    <property type="entry name" value="Carbon-nitrogen hydrolase"/>
    <property type="match status" value="1"/>
</dbReference>
<reference evidence="3 4" key="1">
    <citation type="submission" date="2023-07" db="EMBL/GenBank/DDBJ databases">
        <title>The novel representative of Negativicutes class, Anaeroselena agilis gen. nov. sp. nov.</title>
        <authorList>
            <person name="Prokofeva M.I."/>
            <person name="Elcheninov A.G."/>
            <person name="Klyukina A."/>
            <person name="Kublanov I.V."/>
            <person name="Frolov E.N."/>
            <person name="Podosokorskaya O.A."/>
        </authorList>
    </citation>
    <scope>NUCLEOTIDE SEQUENCE [LARGE SCALE GENOMIC DNA]</scope>
    <source>
        <strain evidence="3 4">4137-cl</strain>
    </source>
</reference>
<evidence type="ECO:0000259" key="2">
    <source>
        <dbReference type="PROSITE" id="PS50263"/>
    </source>
</evidence>
<accession>A0ABU3P273</accession>
<dbReference type="EMBL" id="JAUOZS010000001">
    <property type="protein sequence ID" value="MDT8903124.1"/>
    <property type="molecule type" value="Genomic_DNA"/>
</dbReference>
<dbReference type="InterPro" id="IPR003010">
    <property type="entry name" value="C-N_Hydrolase"/>
</dbReference>
<sequence>MKVALLQMDIALGDVAANRRKAEAMLAEGLARGAAVFVLPEMWTTGYKLAEIDKLAEPADGPTMAMLTAFAREHGVEVISGSIAEARDGRVYNTCYAIGPDGAVIAKYSKIHLIGLMEEDRYLSPGDSRAVFELSFGPAGMIICYDLRFTELPRTMALEGCRTLFVPAEWPASRGAHWRALNIARAIENQMFVIAVNRVGRDEANVFYGHSLAVDPWGEVLAEGSETGEEVLVVDMDFATGEEIRRRMPVFADRRPQCY</sequence>
<dbReference type="PANTHER" id="PTHR23088">
    <property type="entry name" value="NITRILASE-RELATED"/>
    <property type="match status" value="1"/>
</dbReference>
<dbReference type="Pfam" id="PF00795">
    <property type="entry name" value="CN_hydrolase"/>
    <property type="match status" value="1"/>
</dbReference>
<comment type="similarity">
    <text evidence="1">Belongs to the carbon-nitrogen hydrolase superfamily. NIT1/NIT2 family.</text>
</comment>
<proteinExistence type="inferred from homology"/>
<gene>
    <name evidence="3" type="ORF">Q4T40_17965</name>
</gene>
<protein>
    <submittedName>
        <fullName evidence="3">Carbon-nitrogen family hydrolase</fullName>
    </submittedName>
</protein>
<organism evidence="3 4">
    <name type="scientific">Anaeroselena agilis</name>
    <dbReference type="NCBI Taxonomy" id="3063788"/>
    <lineage>
        <taxon>Bacteria</taxon>
        <taxon>Bacillati</taxon>
        <taxon>Bacillota</taxon>
        <taxon>Negativicutes</taxon>
        <taxon>Acetonemataceae</taxon>
        <taxon>Anaeroselena</taxon>
    </lineage>
</organism>
<dbReference type="PANTHER" id="PTHR23088:SF27">
    <property type="entry name" value="DEAMINATED GLUTATHIONE AMIDASE"/>
    <property type="match status" value="1"/>
</dbReference>
<dbReference type="Proteomes" id="UP001254848">
    <property type="component" value="Unassembled WGS sequence"/>
</dbReference>
<keyword evidence="3" id="KW-0378">Hydrolase</keyword>
<dbReference type="Gene3D" id="3.60.110.10">
    <property type="entry name" value="Carbon-nitrogen hydrolase"/>
    <property type="match status" value="1"/>
</dbReference>
<evidence type="ECO:0000256" key="1">
    <source>
        <dbReference type="ARBA" id="ARBA00010613"/>
    </source>
</evidence>
<evidence type="ECO:0000313" key="3">
    <source>
        <dbReference type="EMBL" id="MDT8903124.1"/>
    </source>
</evidence>
<dbReference type="PROSITE" id="PS50263">
    <property type="entry name" value="CN_HYDROLASE"/>
    <property type="match status" value="1"/>
</dbReference>
<keyword evidence="4" id="KW-1185">Reference proteome</keyword>
<comment type="caution">
    <text evidence="3">The sequence shown here is derived from an EMBL/GenBank/DDBJ whole genome shotgun (WGS) entry which is preliminary data.</text>
</comment>
<evidence type="ECO:0000313" key="4">
    <source>
        <dbReference type="Proteomes" id="UP001254848"/>
    </source>
</evidence>
<name>A0ABU3P273_9FIRM</name>